<dbReference type="InterPro" id="IPR029472">
    <property type="entry name" value="Copia-like_N"/>
</dbReference>
<reference evidence="4" key="1">
    <citation type="submission" date="2019-10" db="EMBL/GenBank/DDBJ databases">
        <authorList>
            <person name="Zhang R."/>
            <person name="Pan Y."/>
            <person name="Wang J."/>
            <person name="Ma R."/>
            <person name="Yu S."/>
        </authorList>
    </citation>
    <scope>NUCLEOTIDE SEQUENCE</scope>
    <source>
        <strain evidence="4">LA-IB0</strain>
        <tissue evidence="4">Leaf</tissue>
    </source>
</reference>
<dbReference type="Proteomes" id="UP000826271">
    <property type="component" value="Unassembled WGS sequence"/>
</dbReference>
<dbReference type="PANTHER" id="PTHR34222">
    <property type="entry name" value="GAG_PRE-INTEGRS DOMAIN-CONTAINING PROTEIN"/>
    <property type="match status" value="1"/>
</dbReference>
<organism evidence="4 5">
    <name type="scientific">Buddleja alternifolia</name>
    <dbReference type="NCBI Taxonomy" id="168488"/>
    <lineage>
        <taxon>Eukaryota</taxon>
        <taxon>Viridiplantae</taxon>
        <taxon>Streptophyta</taxon>
        <taxon>Embryophyta</taxon>
        <taxon>Tracheophyta</taxon>
        <taxon>Spermatophyta</taxon>
        <taxon>Magnoliopsida</taxon>
        <taxon>eudicotyledons</taxon>
        <taxon>Gunneridae</taxon>
        <taxon>Pentapetalae</taxon>
        <taxon>asterids</taxon>
        <taxon>lamiids</taxon>
        <taxon>Lamiales</taxon>
        <taxon>Scrophulariaceae</taxon>
        <taxon>Buddlejeae</taxon>
        <taxon>Buddleja</taxon>
    </lineage>
</organism>
<evidence type="ECO:0000256" key="1">
    <source>
        <dbReference type="SAM" id="Coils"/>
    </source>
</evidence>
<feature type="domain" description="Retrotransposon Copia-like N-terminal" evidence="3">
    <location>
        <begin position="38"/>
        <end position="83"/>
    </location>
</feature>
<keyword evidence="1" id="KW-0175">Coiled coil</keyword>
<dbReference type="EMBL" id="WHWC01000010">
    <property type="protein sequence ID" value="KAG8375003.1"/>
    <property type="molecule type" value="Genomic_DNA"/>
</dbReference>
<dbReference type="PANTHER" id="PTHR34222:SF40">
    <property type="match status" value="1"/>
</dbReference>
<proteinExistence type="predicted"/>
<sequence>MAKTALTGSKQQNNSGDSEMTTKSPNIPMSSSNPHIISESHSLQITQHRLNGKGYLEWSQSVFFVIQGKDKTEYLTGKAERPDEGSPGYSQWISEKSVNCPEDSKKHALSQEKTRVFDFLYGLNKDLDEVKGYILRMRTSLNLREAFVEVRWEESHKRVMVSGTRDSTGVDQGLALATRRNDGDIRGNKRDIEKMWCDHCQRPDRGYEAVSEEVQPKAYAFSKEQLEQLQVLIANAQLNTNNATNTSQCTVAKKESVPIDSPIPDIMPNYENNMETGTSSLNLNNPTELRVYS</sequence>
<feature type="region of interest" description="Disordered" evidence="2">
    <location>
        <begin position="273"/>
        <end position="293"/>
    </location>
</feature>
<name>A0AAV6WXR1_9LAMI</name>
<comment type="caution">
    <text evidence="4">The sequence shown here is derived from an EMBL/GenBank/DDBJ whole genome shotgun (WGS) entry which is preliminary data.</text>
</comment>
<evidence type="ECO:0000313" key="4">
    <source>
        <dbReference type="EMBL" id="KAG8375003.1"/>
    </source>
</evidence>
<feature type="compositionally biased region" description="Polar residues" evidence="2">
    <location>
        <begin position="273"/>
        <end position="287"/>
    </location>
</feature>
<keyword evidence="5" id="KW-1185">Reference proteome</keyword>
<protein>
    <recommendedName>
        <fullName evidence="3">Retrotransposon Copia-like N-terminal domain-containing protein</fullName>
    </recommendedName>
</protein>
<accession>A0AAV6WXR1</accession>
<feature type="region of interest" description="Disordered" evidence="2">
    <location>
        <begin position="1"/>
        <end position="35"/>
    </location>
</feature>
<evidence type="ECO:0000259" key="3">
    <source>
        <dbReference type="Pfam" id="PF14244"/>
    </source>
</evidence>
<evidence type="ECO:0000313" key="5">
    <source>
        <dbReference type="Proteomes" id="UP000826271"/>
    </source>
</evidence>
<feature type="coiled-coil region" evidence="1">
    <location>
        <begin position="219"/>
        <end position="246"/>
    </location>
</feature>
<dbReference type="Pfam" id="PF14244">
    <property type="entry name" value="Retrotran_gag_3"/>
    <property type="match status" value="1"/>
</dbReference>
<gene>
    <name evidence="4" type="ORF">BUALT_Bualt10G0054300</name>
</gene>
<evidence type="ECO:0000256" key="2">
    <source>
        <dbReference type="SAM" id="MobiDB-lite"/>
    </source>
</evidence>
<dbReference type="AlphaFoldDB" id="A0AAV6WXR1"/>